<reference evidence="1" key="1">
    <citation type="journal article" date="2014" name="Front. Microbiol.">
        <title>High frequency of phylogenetically diverse reductive dehalogenase-homologous genes in deep subseafloor sedimentary metagenomes.</title>
        <authorList>
            <person name="Kawai M."/>
            <person name="Futagami T."/>
            <person name="Toyoda A."/>
            <person name="Takaki Y."/>
            <person name="Nishi S."/>
            <person name="Hori S."/>
            <person name="Arai W."/>
            <person name="Tsubouchi T."/>
            <person name="Morono Y."/>
            <person name="Uchiyama I."/>
            <person name="Ito T."/>
            <person name="Fujiyama A."/>
            <person name="Inagaki F."/>
            <person name="Takami H."/>
        </authorList>
    </citation>
    <scope>NUCLEOTIDE SEQUENCE</scope>
    <source>
        <strain evidence="1">Expedition CK06-06</strain>
    </source>
</reference>
<organism evidence="1">
    <name type="scientific">marine sediment metagenome</name>
    <dbReference type="NCBI Taxonomy" id="412755"/>
    <lineage>
        <taxon>unclassified sequences</taxon>
        <taxon>metagenomes</taxon>
        <taxon>ecological metagenomes</taxon>
    </lineage>
</organism>
<dbReference type="EMBL" id="BARW01023838">
    <property type="protein sequence ID" value="GAJ00228.1"/>
    <property type="molecule type" value="Genomic_DNA"/>
</dbReference>
<comment type="caution">
    <text evidence="1">The sequence shown here is derived from an EMBL/GenBank/DDBJ whole genome shotgun (WGS) entry which is preliminary data.</text>
</comment>
<protein>
    <submittedName>
        <fullName evidence="1">Uncharacterized protein</fullName>
    </submittedName>
</protein>
<proteinExistence type="predicted"/>
<gene>
    <name evidence="1" type="ORF">S12H4_39436</name>
</gene>
<feature type="non-terminal residue" evidence="1">
    <location>
        <position position="134"/>
    </location>
</feature>
<accession>X1T4I5</accession>
<name>X1T4I5_9ZZZZ</name>
<evidence type="ECO:0000313" key="1">
    <source>
        <dbReference type="EMBL" id="GAJ00228.1"/>
    </source>
</evidence>
<dbReference type="AlphaFoldDB" id="X1T4I5"/>
<sequence>MFKASTLANGVVRTERQSKGATEVEGAYTDRGSLLEAGAAFPISVREAHEDVPWGGGARVCSPVAIIRENLTNDVQKEIDRFDRVVGWRPLKDLLQPRHPFFKGKEAYLEGFAVYRRPDAENWLVWPRIAGPRG</sequence>